<protein>
    <submittedName>
        <fullName evidence="1">Uncharacterized protein</fullName>
    </submittedName>
</protein>
<reference evidence="1 2" key="1">
    <citation type="journal article" date="2012" name="Proc. Natl. Acad. Sci. U.S.A.">
        <title>Antigenic diversity is generated by distinct evolutionary mechanisms in African trypanosome species.</title>
        <authorList>
            <person name="Jackson A.P."/>
            <person name="Berry A."/>
            <person name="Aslett M."/>
            <person name="Allison H.C."/>
            <person name="Burton P."/>
            <person name="Vavrova-Anderson J."/>
            <person name="Brown R."/>
            <person name="Browne H."/>
            <person name="Corton N."/>
            <person name="Hauser H."/>
            <person name="Gamble J."/>
            <person name="Gilderthorp R."/>
            <person name="Marcello L."/>
            <person name="McQuillan J."/>
            <person name="Otto T.D."/>
            <person name="Quail M.A."/>
            <person name="Sanders M.J."/>
            <person name="van Tonder A."/>
            <person name="Ginger M.L."/>
            <person name="Field M.C."/>
            <person name="Barry J.D."/>
            <person name="Hertz-Fowler C."/>
            <person name="Berriman M."/>
        </authorList>
    </citation>
    <scope>NUCLEOTIDE SEQUENCE</scope>
    <source>
        <strain evidence="1 2">Y486</strain>
    </source>
</reference>
<evidence type="ECO:0000313" key="1">
    <source>
        <dbReference type="EMBL" id="CCD21662.1"/>
    </source>
</evidence>
<name>F9WVQ4_TRYVY</name>
<dbReference type="Proteomes" id="UP000009027">
    <property type="component" value="Unassembled WGS sequence"/>
</dbReference>
<dbReference type="EMBL" id="CAEX01008061">
    <property type="protein sequence ID" value="CCD21662.1"/>
    <property type="molecule type" value="Genomic_DNA"/>
</dbReference>
<dbReference type="VEuPathDB" id="TriTrypDB:TvY486_0045830"/>
<accession>F9WVQ4</accession>
<organism evidence="1 2">
    <name type="scientific">Trypanosoma vivax (strain Y486)</name>
    <dbReference type="NCBI Taxonomy" id="1055687"/>
    <lineage>
        <taxon>Eukaryota</taxon>
        <taxon>Discoba</taxon>
        <taxon>Euglenozoa</taxon>
        <taxon>Kinetoplastea</taxon>
        <taxon>Metakinetoplastina</taxon>
        <taxon>Trypanosomatida</taxon>
        <taxon>Trypanosomatidae</taxon>
        <taxon>Trypanosoma</taxon>
        <taxon>Duttonella</taxon>
    </lineage>
</organism>
<dbReference type="AlphaFoldDB" id="F9WVQ4"/>
<sequence length="118" mass="13731">MEVFLISFTAACRVSRHNLCALAYCSEKWMWCSPLGFFAFHNLLSNNTAPMPQRRHSRHDGKTLGALRRVWLNVVKMHHAICHLHRTVVGEYCARTILLSCAREHYLATWRIHGKNTR</sequence>
<keyword evidence="2" id="KW-1185">Reference proteome</keyword>
<gene>
    <name evidence="1" type="ORF">TvY486_0045830</name>
</gene>
<proteinExistence type="predicted"/>
<evidence type="ECO:0000313" key="2">
    <source>
        <dbReference type="Proteomes" id="UP000009027"/>
    </source>
</evidence>